<dbReference type="KEGG" id="rge:RGE_38360"/>
<dbReference type="Proteomes" id="UP000007883">
    <property type="component" value="Chromosome"/>
</dbReference>
<organism evidence="1 2">
    <name type="scientific">Rubrivivax gelatinosus (strain NBRC 100245 / IL144)</name>
    <dbReference type="NCBI Taxonomy" id="983917"/>
    <lineage>
        <taxon>Bacteria</taxon>
        <taxon>Pseudomonadati</taxon>
        <taxon>Pseudomonadota</taxon>
        <taxon>Betaproteobacteria</taxon>
        <taxon>Burkholderiales</taxon>
        <taxon>Sphaerotilaceae</taxon>
        <taxon>Rubrivivax</taxon>
    </lineage>
</organism>
<protein>
    <submittedName>
        <fullName evidence="1">Uncharacterized protein</fullName>
    </submittedName>
</protein>
<keyword evidence="2" id="KW-1185">Reference proteome</keyword>
<dbReference type="EMBL" id="AP012320">
    <property type="protein sequence ID" value="BAL97175.1"/>
    <property type="molecule type" value="Genomic_DNA"/>
</dbReference>
<accession>I0HVY8</accession>
<dbReference type="STRING" id="983917.RGE_38360"/>
<dbReference type="PATRIC" id="fig|983917.3.peg.3746"/>
<dbReference type="HOGENOM" id="CLU_089907_0_0_4"/>
<name>I0HVY8_RUBGI</name>
<reference evidence="1 2" key="1">
    <citation type="journal article" date="2012" name="J. Bacteriol.">
        <title>Complete genome sequence of phototrophic betaproteobacterium Rubrivivax gelatinosus IL144.</title>
        <authorList>
            <person name="Nagashima S."/>
            <person name="Kamimura A."/>
            <person name="Shimizu T."/>
            <person name="Nakamura-isaki S."/>
            <person name="Aono E."/>
            <person name="Sakamoto K."/>
            <person name="Ichikawa N."/>
            <person name="Nakazawa H."/>
            <person name="Sekine M."/>
            <person name="Yamazaki S."/>
            <person name="Fujita N."/>
            <person name="Shimada K."/>
            <person name="Hanada S."/>
            <person name="Nagashima K.V.P."/>
        </authorList>
    </citation>
    <scope>NUCLEOTIDE SEQUENCE [LARGE SCALE GENOMIC DNA]</scope>
    <source>
        <strain evidence="2">NBRC 100245 / IL144</strain>
    </source>
</reference>
<proteinExistence type="predicted"/>
<evidence type="ECO:0000313" key="2">
    <source>
        <dbReference type="Proteomes" id="UP000007883"/>
    </source>
</evidence>
<sequence>MAYSHGRIAMNRLQTELRRLYLCPSDGDGTWTDATGRVRAAVVELVAPVDATLLGAVWAGVQNELALPAPAIVLSGRDGLQLWFSLQQPVEAASARALAEGLCRRWLDELPPARRRCWPAPEAAPPALPGSELGAERWAALVSPDLAPLFTETPWLELPPGDDAQASLLAPLRPITPDELAATLPQLAPPDTAAAAAAPEPRTAPEREAERFLLAVMRDAAAPLAQRIEAAKALLRRS</sequence>
<dbReference type="eggNOG" id="COG4951">
    <property type="taxonomic scope" value="Bacteria"/>
</dbReference>
<gene>
    <name evidence="1" type="ordered locus">RGE_38360</name>
</gene>
<dbReference type="AlphaFoldDB" id="I0HVY8"/>
<evidence type="ECO:0000313" key="1">
    <source>
        <dbReference type="EMBL" id="BAL97175.1"/>
    </source>
</evidence>